<dbReference type="CDD" id="cd22269">
    <property type="entry name" value="DPBB_EG45-like"/>
    <property type="match status" value="1"/>
</dbReference>
<dbReference type="Proteomes" id="UP001634007">
    <property type="component" value="Unassembled WGS sequence"/>
</dbReference>
<dbReference type="PROSITE" id="PS50842">
    <property type="entry name" value="EXPANSIN_EG45"/>
    <property type="match status" value="1"/>
</dbReference>
<sequence>MSELRQLVRLSSILVLTMLLSRQSNADVGTGGHYDPPYTPTACFGYDPLQFPSSFLFAAAGEGIWDNGAACGRQYWVRCISADRPKTCNPAQLVQVRIVDRALSAVSRSSSDRATIVLSKTAFEAIANPSASSVNVEFVQVCSDQEDTLEAKQSRVWETKLIPFLLRVYI</sequence>
<dbReference type="InterPro" id="IPR007112">
    <property type="entry name" value="Expansin/allergen_DPBB_dom"/>
</dbReference>
<dbReference type="PANTHER" id="PTHR47480:SF15">
    <property type="entry name" value="RARE LIPOPROTEIN A-LIKE DOUBLE-PSI BETA-BARREL PROTEIN"/>
    <property type="match status" value="1"/>
</dbReference>
<keyword evidence="1" id="KW-0732">Signal</keyword>
<dbReference type="InterPro" id="IPR036908">
    <property type="entry name" value="RlpA-like_sf"/>
</dbReference>
<dbReference type="Pfam" id="PF03330">
    <property type="entry name" value="DPBB_1"/>
    <property type="match status" value="1"/>
</dbReference>
<accession>A0ABD3L097</accession>
<reference evidence="3 4" key="1">
    <citation type="submission" date="2024-11" db="EMBL/GenBank/DDBJ databases">
        <title>Chromosome-level genome assembly of Eucalyptus globulus Labill. provides insights into its genome evolution.</title>
        <authorList>
            <person name="Li X."/>
        </authorList>
    </citation>
    <scope>NUCLEOTIDE SEQUENCE [LARGE SCALE GENOMIC DNA]</scope>
    <source>
        <strain evidence="3">CL2024</strain>
        <tissue evidence="3">Fresh tender leaves</tissue>
    </source>
</reference>
<organism evidence="3 4">
    <name type="scientific">Eucalyptus globulus</name>
    <name type="common">Tasmanian blue gum</name>
    <dbReference type="NCBI Taxonomy" id="34317"/>
    <lineage>
        <taxon>Eukaryota</taxon>
        <taxon>Viridiplantae</taxon>
        <taxon>Streptophyta</taxon>
        <taxon>Embryophyta</taxon>
        <taxon>Tracheophyta</taxon>
        <taxon>Spermatophyta</taxon>
        <taxon>Magnoliopsida</taxon>
        <taxon>eudicotyledons</taxon>
        <taxon>Gunneridae</taxon>
        <taxon>Pentapetalae</taxon>
        <taxon>rosids</taxon>
        <taxon>malvids</taxon>
        <taxon>Myrtales</taxon>
        <taxon>Myrtaceae</taxon>
        <taxon>Myrtoideae</taxon>
        <taxon>Eucalypteae</taxon>
        <taxon>Eucalyptus</taxon>
    </lineage>
</organism>
<feature type="chain" id="PRO_5044873336" description="Expansin-like EG45 domain-containing protein" evidence="1">
    <location>
        <begin position="27"/>
        <end position="170"/>
    </location>
</feature>
<gene>
    <name evidence="3" type="ORF">ACJRO7_014461</name>
</gene>
<dbReference type="AlphaFoldDB" id="A0ABD3L097"/>
<dbReference type="PANTHER" id="PTHR47480">
    <property type="entry name" value="EG45-LIKE DOMAIN CONTAINING PROTEIN"/>
    <property type="match status" value="1"/>
</dbReference>
<keyword evidence="4" id="KW-1185">Reference proteome</keyword>
<protein>
    <recommendedName>
        <fullName evidence="2">Expansin-like EG45 domain-containing protein</fullName>
    </recommendedName>
</protein>
<evidence type="ECO:0000313" key="3">
    <source>
        <dbReference type="EMBL" id="KAL3745360.1"/>
    </source>
</evidence>
<dbReference type="SUPFAM" id="SSF50685">
    <property type="entry name" value="Barwin-like endoglucanases"/>
    <property type="match status" value="1"/>
</dbReference>
<dbReference type="EMBL" id="JBJKBG010000003">
    <property type="protein sequence ID" value="KAL3745360.1"/>
    <property type="molecule type" value="Genomic_DNA"/>
</dbReference>
<evidence type="ECO:0000313" key="4">
    <source>
        <dbReference type="Proteomes" id="UP001634007"/>
    </source>
</evidence>
<dbReference type="InterPro" id="IPR009009">
    <property type="entry name" value="RlpA-like_DPBB"/>
</dbReference>
<comment type="caution">
    <text evidence="3">The sequence shown here is derived from an EMBL/GenBank/DDBJ whole genome shotgun (WGS) entry which is preliminary data.</text>
</comment>
<feature type="signal peptide" evidence="1">
    <location>
        <begin position="1"/>
        <end position="26"/>
    </location>
</feature>
<evidence type="ECO:0000259" key="2">
    <source>
        <dbReference type="PROSITE" id="PS50842"/>
    </source>
</evidence>
<name>A0ABD3L097_EUCGL</name>
<evidence type="ECO:0000256" key="1">
    <source>
        <dbReference type="SAM" id="SignalP"/>
    </source>
</evidence>
<dbReference type="Gene3D" id="2.40.40.10">
    <property type="entry name" value="RlpA-like domain"/>
    <property type="match status" value="1"/>
</dbReference>
<feature type="domain" description="Expansin-like EG45" evidence="2">
    <location>
        <begin position="40"/>
        <end position="141"/>
    </location>
</feature>
<proteinExistence type="predicted"/>